<dbReference type="PANTHER" id="PTHR32305">
    <property type="match status" value="1"/>
</dbReference>
<keyword evidence="8" id="KW-1185">Reference proteome</keyword>
<dbReference type="InterPro" id="IPR003284">
    <property type="entry name" value="Sal_SpvB"/>
</dbReference>
<keyword evidence="3" id="KW-0843">Virulence</keyword>
<evidence type="ECO:0000256" key="4">
    <source>
        <dbReference type="SAM" id="MobiDB-lite"/>
    </source>
</evidence>
<sequence>MDATPSPAPWQQPNGPQGGLPLGPQAPSINLPKGGGAIRGIGEKFAANPTIGTGSMSVPIACSPGRAGFGPQLALTYDSGAGNGVFGLGWRLQLPGITRKTDQGLPCYNDADEADVFILSGAEDLVPVLERENGNWRRQSLPTRSVGGIPYRIQHYLPRIEASFARIERWTNLTDATDIFWRSISPDNITTWYGRTDESRICDPAHPERIFSWLICATYDDKGNAISYGYKRENDRHVDTTKASEHNRDVTANRYLKRIRYGNHDPYLPTLREHEPWPPLPGDDKWFFELVFDYGDHDDDAPVALDTPEWSVRADPFSAYRSGFEIRTYRRCRRTLMFHHFPDDADVGADCLVRSTDFSYLPAEAVDRSGLSKLVGVTQRSYQRSGPGYRSRSLPPMTFAYTEAVVASEVRELSAASLENLPAGLDNVAYRWVDLDGDGLPGVLAEQGSAWFYKPNLSPVNVVSHNGESHVEAAFGPAQLITQKPAVTLASGAQFLDLAGDGKPDVVQFAAPAGFYERNTDASWESFVAFHELPNRDMRDRNLRFIDLDGDGLADVLITETDALTWYPSLGERGFATDRRAIPPLDEYGRPALVFADAEQSIHLADMSGDGLADLVRIRRCGVCYWPNLGYGRFGAMVNMDGPVGPDGSATHLSLDHAEQFDQHRIRLADIDGSGTTDLIYIGERGVVVYFNQSGNGWAEPVMLPALPSGAAPVDFDVVDLLGNGTACLVWSSPLPGDVQRPLRYIDLMGDKPHLLNRISNNLGAETEIEYAPSTKFCLQDKLSGKPWATTLPFPVHVVERITLRDRWRNTTFTSSFSYHHGYFDGVEREFRGFGRVEQIDTEDYGTFAALNAHSPYITADQGLHQPPVKTVSWHHTGAPPDDGHLLDKYREEYFPRWVTSQGKEIVGAFSECVARETQIDADGPSADEERQAWRAFKTLPLRQEIFELDLADLAHGVHTPTRLFAATTYSHCVRMIQPQKANRHASFHTFETETFSYHYELDLRPDQLTPDPRTTHTINLTVDRYGHVLQGLTVGYPRPSPTRLNDALIDEAAETLAVRLQDQLHCTYVETRCTDDDIPAPPVADTDLDDYRLRLPIEVKSYEINGITPQHAGDGRYLEPSALRRNFKLSELHQAGGAIVTEIPYQQLPDGVAPQKRLVEHTRSLFFEDAMQGPAPLGKLTVRALPFETYTLALTEDLLTEILDEKLTADVSNTLHDNSISGYLSGQLAVERLGADTAGQYWSCSGTAGYTADAAQNFFLPERYTDPFGNLTTVQYDQTNLYVLSHVDPVENRMTTELFDFRVLAPRRIRDINGNHAEAVYDVLGSPTITALSGKNGEGDSLAGVDDAVINPTIGNLESFFVTDDYDEHRARQLLAGATSHTVYYFGEIIAADGTVVWGQHPASTATIARELHASEDDDSVVQTAFSYLDGSASLLVRKIQAEPEPQHPGLRWVANGKTVLNNKGSPVKRYEPYFASAESGHRFADPHEAGVTAVLYYDAIGRLIRTDLPDGSYTKTDFSPWHSTEFDANDTLGADNAWQQRMSASADAAERTAALRASAHAGTPTMSVLDSVGRAVLTIHHNRVDGADSKDLTFHRLDAEGKPLWIVDARRNRVIQNITPALPHSAIPWDDPNNIWPQGVSPTYDIAGQPLYSRSMDSGERWTLPDATGTPLFSWDSRGYRRRNVYDRARRPISVYVTASGLTTLAGSPRAAAMPDAEVLVQRQIYGEHHPDVQANLRGHLFSTYDGAGVATNSSYDFKGNLLSTERSLARDYKSVPDWGALTGIDDPDAVAAAAAPQLEPGAGFVTRIGYDALNRPTTVTKPDGSVYHAQFNQANLLDRIDVTLNGAPAATPFVTNVDYNAKGQRLRVEYGNGASTTYAYDDYTFRLTSARTERPAQPDATASMLFANSTVVQNLRYTYDAVGNISRVVDDAVIATPQATGTTDYIYDARYRLVAASGREHSGQTGFLLEPNDAYRRDYPFAGSRIHPNDLLGLRGYVERFRYDAVGNLMSLIHHAGTNIDAPGAVVWQRRYQYALDSNRLLATSLPADPDQPDYSDVGGYSLTYGYDAHGSIDSVAHLSHMGWNYQDELATTAQQVVNGGNPETTYYVYDSTGARVRKITETAAGARKNERVYLDGYEVYREYTGGNVVLERQTVHVMDGDRRVAIVETERTGGDQQPRMRYQIGNQLDSVTLELDVAGGLIAYEEYHPYGTTAFQAGRSAAEVSLKRYRYTGKERDEETGFAYHGARYYLPWLGRWLSCDPIGVRGGLNLYCYADNRPTIAIDPNGHFAWLLVAAIVIVATLTAVSEAGAPANEREAQAVKPHITEGEFAAHTAVTGLSFAAGGAAGGALKGAPAALQGGVGGLVGGAAQSAGDQVIQDVKKGELSSGRQYADTTFQGAAGGAAAGFALGAGAQLLGKGLSALKPGEGKISGPPQDPYDTKAWNRYYAENPNAKRSVGSAQADDPAAFGEGDGKPAPRTTRLPYIAPKGREISAQPTGKTPTTTHNAAALADRGRRIANAYPRDHQHHVLPQAKEFRPFFTRLRIDVDKWVISLSEGEHSAIHSGGAEGGWNPLWKKWIDTHQNASAEEVWDFARAMLKKFKLEHHPPVEGGYTRSRR</sequence>
<dbReference type="Pfam" id="PF12256">
    <property type="entry name" value="TcdB_toxin_midN"/>
    <property type="match status" value="1"/>
</dbReference>
<reference evidence="7 8" key="1">
    <citation type="submission" date="2017-02" db="EMBL/GenBank/DDBJ databases">
        <title>The new phylogeny of genus Mycobacterium.</title>
        <authorList>
            <person name="Tortoli E."/>
            <person name="Trovato A."/>
            <person name="Cirillo D.M."/>
        </authorList>
    </citation>
    <scope>NUCLEOTIDE SEQUENCE [LARGE SCALE GENOMIC DNA]</scope>
    <source>
        <strain evidence="7 8">DSM 45057</strain>
    </source>
</reference>
<feature type="region of interest" description="Disordered" evidence="4">
    <location>
        <begin position="1"/>
        <end position="34"/>
    </location>
</feature>
<dbReference type="Pfam" id="PF12255">
    <property type="entry name" value="TcdB_toxin_midC"/>
    <property type="match status" value="1"/>
</dbReference>
<dbReference type="InterPro" id="IPR022044">
    <property type="entry name" value="TcdB_toxin_mid/C"/>
</dbReference>
<dbReference type="InterPro" id="IPR022385">
    <property type="entry name" value="Rhs_assc_core"/>
</dbReference>
<dbReference type="Proteomes" id="UP000192284">
    <property type="component" value="Unassembled WGS sequence"/>
</dbReference>
<evidence type="ECO:0000313" key="7">
    <source>
        <dbReference type="EMBL" id="ORA21541.1"/>
    </source>
</evidence>
<feature type="domain" description="Insecticide toxin TcdB middle/C-terminal" evidence="5">
    <location>
        <begin position="933"/>
        <end position="1073"/>
    </location>
</feature>
<dbReference type="GO" id="GO:0005737">
    <property type="term" value="C:cytoplasm"/>
    <property type="evidence" value="ECO:0007669"/>
    <property type="project" value="InterPro"/>
</dbReference>
<dbReference type="PRINTS" id="PR01341">
    <property type="entry name" value="SALSPVBPROT"/>
</dbReference>
<keyword evidence="2" id="KW-0964">Secreted</keyword>
<dbReference type="OrthoDB" id="9765204at2"/>
<dbReference type="RefSeq" id="WP_083113350.1">
    <property type="nucleotide sequence ID" value="NZ_JACKTS010000038.1"/>
</dbReference>
<proteinExistence type="predicted"/>
<comment type="subcellular location">
    <subcellularLocation>
        <location evidence="1">Secreted</location>
    </subcellularLocation>
</comment>
<dbReference type="Pfam" id="PF09533">
    <property type="entry name" value="DUF2380"/>
    <property type="match status" value="1"/>
</dbReference>
<dbReference type="NCBIfam" id="TIGR03696">
    <property type="entry name" value="Rhs_assc_core"/>
    <property type="match status" value="1"/>
</dbReference>
<evidence type="ECO:0000259" key="5">
    <source>
        <dbReference type="Pfam" id="PF12255"/>
    </source>
</evidence>
<dbReference type="PANTHER" id="PTHR32305:SF15">
    <property type="entry name" value="PROTEIN RHSA-RELATED"/>
    <property type="match status" value="1"/>
</dbReference>
<evidence type="ECO:0000256" key="3">
    <source>
        <dbReference type="ARBA" id="ARBA00023026"/>
    </source>
</evidence>
<feature type="region of interest" description="Disordered" evidence="4">
    <location>
        <begin position="2459"/>
        <end position="2485"/>
    </location>
</feature>
<dbReference type="GO" id="GO:0005576">
    <property type="term" value="C:extracellular region"/>
    <property type="evidence" value="ECO:0007669"/>
    <property type="project" value="UniProtKB-SubCell"/>
</dbReference>
<dbReference type="Gene3D" id="2.180.10.10">
    <property type="entry name" value="RHS repeat-associated core"/>
    <property type="match status" value="1"/>
</dbReference>
<dbReference type="InterPro" id="IPR050708">
    <property type="entry name" value="T6SS_VgrG/RHS"/>
</dbReference>
<evidence type="ECO:0000256" key="1">
    <source>
        <dbReference type="ARBA" id="ARBA00004613"/>
    </source>
</evidence>
<dbReference type="InterPro" id="IPR022045">
    <property type="entry name" value="TcdB_toxin_mid/N"/>
</dbReference>
<dbReference type="SUPFAM" id="SSF69318">
    <property type="entry name" value="Integrin alpha N-terminal domain"/>
    <property type="match status" value="1"/>
</dbReference>
<name>A0A1W9ZUU6_MYCAN</name>
<organism evidence="7 8">
    <name type="scientific">Mycobacterium angelicum</name>
    <dbReference type="NCBI Taxonomy" id="470074"/>
    <lineage>
        <taxon>Bacteria</taxon>
        <taxon>Bacillati</taxon>
        <taxon>Actinomycetota</taxon>
        <taxon>Actinomycetes</taxon>
        <taxon>Mycobacteriales</taxon>
        <taxon>Mycobacteriaceae</taxon>
        <taxon>Mycobacterium</taxon>
    </lineage>
</organism>
<evidence type="ECO:0008006" key="9">
    <source>
        <dbReference type="Google" id="ProtNLM"/>
    </source>
</evidence>
<accession>A0A1W9ZUU6</accession>
<evidence type="ECO:0000259" key="6">
    <source>
        <dbReference type="Pfam" id="PF12256"/>
    </source>
</evidence>
<dbReference type="InterPro" id="IPR011755">
    <property type="entry name" value="CHP02269_MYXXA"/>
</dbReference>
<dbReference type="InterPro" id="IPR028994">
    <property type="entry name" value="Integrin_alpha_N"/>
</dbReference>
<dbReference type="EMBL" id="MVHE01000014">
    <property type="protein sequence ID" value="ORA21541.1"/>
    <property type="molecule type" value="Genomic_DNA"/>
</dbReference>
<feature type="compositionally biased region" description="Pro residues" evidence="4">
    <location>
        <begin position="1"/>
        <end position="10"/>
    </location>
</feature>
<evidence type="ECO:0000256" key="2">
    <source>
        <dbReference type="ARBA" id="ARBA00022525"/>
    </source>
</evidence>
<protein>
    <recommendedName>
        <fullName evidence="9">Toxin</fullName>
    </recommendedName>
</protein>
<evidence type="ECO:0000313" key="8">
    <source>
        <dbReference type="Proteomes" id="UP000192284"/>
    </source>
</evidence>
<dbReference type="Pfam" id="PF03534">
    <property type="entry name" value="SpvB"/>
    <property type="match status" value="1"/>
</dbReference>
<comment type="caution">
    <text evidence="7">The sequence shown here is derived from an EMBL/GenBank/DDBJ whole genome shotgun (WGS) entry which is preliminary data.</text>
</comment>
<gene>
    <name evidence="7" type="ORF">BST12_12035</name>
</gene>
<feature type="domain" description="Insecticide toxin TcdB middle/N-terminal" evidence="6">
    <location>
        <begin position="710"/>
        <end position="843"/>
    </location>
</feature>